<dbReference type="EMBL" id="MK500348">
    <property type="protein sequence ID" value="QBK87319.1"/>
    <property type="molecule type" value="Genomic_DNA"/>
</dbReference>
<gene>
    <name evidence="4" type="ORF">LCMAC201_02290</name>
</gene>
<dbReference type="InterPro" id="IPR050747">
    <property type="entry name" value="Mitochondrial_chaperone_BCS1"/>
</dbReference>
<keyword evidence="2" id="KW-0175">Coiled coil</keyword>
<dbReference type="SUPFAM" id="SSF52540">
    <property type="entry name" value="P-loop containing nucleoside triphosphate hydrolases"/>
    <property type="match status" value="1"/>
</dbReference>
<dbReference type="GO" id="GO:0005524">
    <property type="term" value="F:ATP binding"/>
    <property type="evidence" value="ECO:0007669"/>
    <property type="project" value="InterPro"/>
</dbReference>
<feature type="domain" description="AAA+ ATPase" evidence="3">
    <location>
        <begin position="139"/>
        <end position="275"/>
    </location>
</feature>
<comment type="similarity">
    <text evidence="1">Belongs to the AAA ATPase family. BCS1 subfamily.</text>
</comment>
<dbReference type="PANTHER" id="PTHR23070">
    <property type="entry name" value="BCS1 AAA-TYPE ATPASE"/>
    <property type="match status" value="1"/>
</dbReference>
<evidence type="ECO:0000259" key="3">
    <source>
        <dbReference type="SMART" id="SM00382"/>
    </source>
</evidence>
<dbReference type="SMART" id="SM00382">
    <property type="entry name" value="AAA"/>
    <property type="match status" value="1"/>
</dbReference>
<organism evidence="4">
    <name type="scientific">Marseillevirus LCMAC201</name>
    <dbReference type="NCBI Taxonomy" id="2506605"/>
    <lineage>
        <taxon>Viruses</taxon>
        <taxon>Varidnaviria</taxon>
        <taxon>Bamfordvirae</taxon>
        <taxon>Nucleocytoviricota</taxon>
        <taxon>Megaviricetes</taxon>
        <taxon>Pimascovirales</taxon>
        <taxon>Pimascovirales incertae sedis</taxon>
        <taxon>Marseilleviridae</taxon>
    </lineage>
</organism>
<dbReference type="GO" id="GO:0016887">
    <property type="term" value="F:ATP hydrolysis activity"/>
    <property type="evidence" value="ECO:0007669"/>
    <property type="project" value="InterPro"/>
</dbReference>
<dbReference type="Pfam" id="PF00004">
    <property type="entry name" value="AAA"/>
    <property type="match status" value="1"/>
</dbReference>
<dbReference type="InterPro" id="IPR027417">
    <property type="entry name" value="P-loop_NTPase"/>
</dbReference>
<evidence type="ECO:0000256" key="1">
    <source>
        <dbReference type="ARBA" id="ARBA00007448"/>
    </source>
</evidence>
<accession>A0A481YW37</accession>
<sequence length="414" mass="48175">MAFIGLQEADVRGVMVETWETHKVSFEIHNESITQKNAISLKQQIILRSKTAKVKELQDYIETICQHRQNNSCLRIYRAVVENGNDKKPTRTYWSMVNAITNKRIDNTILSESAENNLYNDIDWFLHNQKLYDTQGIPYQRGYFLYGVPGTGKTSCIKAIANEYQLDIFSIQMNDLTDNSQFTLLMTRITELTGNRPYILALEDFDRAALFDSWRNSTKLSIGNILNELDGVCETFGRLLFITANTRERFNNQPGIDALFRPGRIDKEIQLDYCDKYQLERMVQHFSGVELKLPSSVVLNQLTPAKVISVLQQYIGQDRQVLQCDINNCEFWNELQKDTDTFRVKTIGNKAVSNLEKRISRKRSVITRYNRTIRVTSSMDKTKERRDKAQEQLKKMRALLVAKKRKIRQDVKKK</sequence>
<feature type="coiled-coil region" evidence="2">
    <location>
        <begin position="379"/>
        <end position="406"/>
    </location>
</feature>
<evidence type="ECO:0000256" key="2">
    <source>
        <dbReference type="SAM" id="Coils"/>
    </source>
</evidence>
<reference evidence="4" key="1">
    <citation type="journal article" date="2019" name="MBio">
        <title>Virus Genomes from Deep Sea Sediments Expand the Ocean Megavirome and Support Independent Origins of Viral Gigantism.</title>
        <authorList>
            <person name="Backstrom D."/>
            <person name="Yutin N."/>
            <person name="Jorgensen S.L."/>
            <person name="Dharamshi J."/>
            <person name="Homa F."/>
            <person name="Zaremba-Niedwiedzka K."/>
            <person name="Spang A."/>
            <person name="Wolf Y.I."/>
            <person name="Koonin E.V."/>
            <person name="Ettema T.J."/>
        </authorList>
    </citation>
    <scope>NUCLEOTIDE SEQUENCE</scope>
</reference>
<protein>
    <submittedName>
        <fullName evidence="4">AAA family ATPase</fullName>
    </submittedName>
</protein>
<dbReference type="InterPro" id="IPR003959">
    <property type="entry name" value="ATPase_AAA_core"/>
</dbReference>
<name>A0A481YW37_9VIRU</name>
<dbReference type="Gene3D" id="3.40.50.300">
    <property type="entry name" value="P-loop containing nucleotide triphosphate hydrolases"/>
    <property type="match status" value="1"/>
</dbReference>
<evidence type="ECO:0000313" key="4">
    <source>
        <dbReference type="EMBL" id="QBK87319.1"/>
    </source>
</evidence>
<dbReference type="InterPro" id="IPR003593">
    <property type="entry name" value="AAA+_ATPase"/>
</dbReference>
<proteinExistence type="inferred from homology"/>